<evidence type="ECO:0000256" key="1">
    <source>
        <dbReference type="ARBA" id="ARBA00022737"/>
    </source>
</evidence>
<evidence type="ECO:0000313" key="4">
    <source>
        <dbReference type="EMBL" id="VVC75832.1"/>
    </source>
</evidence>
<dbReference type="PANTHER" id="PTHR24198:SF165">
    <property type="entry name" value="ANKYRIN REPEAT-CONTAINING PROTEIN-RELATED"/>
    <property type="match status" value="1"/>
</dbReference>
<dbReference type="OrthoDB" id="5634358at2"/>
<dbReference type="AlphaFoldDB" id="A0A5E4PHA8"/>
<evidence type="ECO:0000256" key="2">
    <source>
        <dbReference type="ARBA" id="ARBA00023043"/>
    </source>
</evidence>
<dbReference type="PROSITE" id="PS50088">
    <property type="entry name" value="ANK_REPEAT"/>
    <property type="match status" value="1"/>
</dbReference>
<dbReference type="Proteomes" id="UP000324194">
    <property type="component" value="Chromosome 1"/>
</dbReference>
<dbReference type="SUPFAM" id="SSF48403">
    <property type="entry name" value="Ankyrin repeat"/>
    <property type="match status" value="1"/>
</dbReference>
<proteinExistence type="predicted"/>
<name>A0A5E4PHA8_9COXI</name>
<keyword evidence="1" id="KW-0677">Repeat</keyword>
<dbReference type="EMBL" id="LR699119">
    <property type="protein sequence ID" value="VVC75832.1"/>
    <property type="molecule type" value="Genomic_DNA"/>
</dbReference>
<accession>A0A5E4PHA8</accession>
<protein>
    <submittedName>
        <fullName evidence="4">Uncharacterized protein</fullName>
    </submittedName>
</protein>
<dbReference type="InterPro" id="IPR036770">
    <property type="entry name" value="Ankyrin_rpt-contain_sf"/>
</dbReference>
<keyword evidence="5" id="KW-1185">Reference proteome</keyword>
<evidence type="ECO:0000256" key="3">
    <source>
        <dbReference type="PROSITE-ProRule" id="PRU00023"/>
    </source>
</evidence>
<sequence>MNPRPHLAPDQPAAHSTALIMSQLSHDVVDTQKEKRIEKLFDQLRFAIFTSKLTGVSLHDAMLSLYSTDEITELLNANSKTLCRPFDNTILITSIVLEESDENCQLAEAIISALHDYIDPNKFDSEGKTALILAAKMRNTRLVRILLENEFSSRININAQDRMGRTALHYACAMGDIEMARALVDAGANPDLRDDCDKTPYDMTYASSEELTGLFESVALDPCRDKTATHNKIGVNDHIKFKTTTKENVEIMLADADKAVRECLVPEEALIALKNELSRLSGQSLLQSSLSGQGEVRRLLSRTRDLSIRSADFTGSISDALQPVIPDELEVSSISVRPD</sequence>
<organism evidence="4 5">
    <name type="scientific">Aquicella siphonis</name>
    <dbReference type="NCBI Taxonomy" id="254247"/>
    <lineage>
        <taxon>Bacteria</taxon>
        <taxon>Pseudomonadati</taxon>
        <taxon>Pseudomonadota</taxon>
        <taxon>Gammaproteobacteria</taxon>
        <taxon>Legionellales</taxon>
        <taxon>Coxiellaceae</taxon>
        <taxon>Aquicella</taxon>
    </lineage>
</organism>
<dbReference type="PROSITE" id="PS50297">
    <property type="entry name" value="ANK_REP_REGION"/>
    <property type="match status" value="1"/>
</dbReference>
<dbReference type="Pfam" id="PF12796">
    <property type="entry name" value="Ank_2"/>
    <property type="match status" value="1"/>
</dbReference>
<evidence type="ECO:0000313" key="5">
    <source>
        <dbReference type="Proteomes" id="UP000324194"/>
    </source>
</evidence>
<dbReference type="PANTHER" id="PTHR24198">
    <property type="entry name" value="ANKYRIN REPEAT AND PROTEIN KINASE DOMAIN-CONTAINING PROTEIN"/>
    <property type="match status" value="1"/>
</dbReference>
<gene>
    <name evidence="4" type="ORF">AQUSIP_11290</name>
</gene>
<dbReference type="Gene3D" id="1.25.40.20">
    <property type="entry name" value="Ankyrin repeat-containing domain"/>
    <property type="match status" value="1"/>
</dbReference>
<keyword evidence="2 3" id="KW-0040">ANK repeat</keyword>
<dbReference type="KEGG" id="asip:AQUSIP_11290"/>
<feature type="repeat" description="ANK" evidence="3">
    <location>
        <begin position="163"/>
        <end position="195"/>
    </location>
</feature>
<reference evidence="4 5" key="1">
    <citation type="submission" date="2019-08" db="EMBL/GenBank/DDBJ databases">
        <authorList>
            <person name="Guy L."/>
        </authorList>
    </citation>
    <scope>NUCLEOTIDE SEQUENCE [LARGE SCALE GENOMIC DNA]</scope>
    <source>
        <strain evidence="4 5">SGT-108</strain>
    </source>
</reference>
<dbReference type="RefSeq" id="WP_148339105.1">
    <property type="nucleotide sequence ID" value="NZ_LR699119.1"/>
</dbReference>
<dbReference type="SMART" id="SM00248">
    <property type="entry name" value="ANK"/>
    <property type="match status" value="2"/>
</dbReference>
<dbReference type="InterPro" id="IPR002110">
    <property type="entry name" value="Ankyrin_rpt"/>
</dbReference>